<evidence type="ECO:0000313" key="2">
    <source>
        <dbReference type="EMBL" id="QBZ65227.1"/>
    </source>
</evidence>
<evidence type="ECO:0000259" key="1">
    <source>
        <dbReference type="Pfam" id="PF20263"/>
    </source>
</evidence>
<sequence>MPLQLPAPKTPLHLYRHLLREASYLPPVIRPCFTERIVSKFRQHQHDPEPTARIRKTTQRLRTMRAAVAGDLKSLEKVIQTGFGRTGFRRRQLLSDFLPREPPPDSTALQQFLDWKFGNGPPPAHLMKFRARSSQKMLPYDWLDSWDTDKLAALLKAQSQVPDLPNNNTVGARQLDVYRDVPKRSGFGRPFPGRTARTKVKKAWKILAEKLLPPVPEEEWNVLRDLAHGKDMARGQVLPRRPVAGLSEDINLELAKQSWDMENYLLQPARWVDRKSSRRRVLFTGIPQPNDELGFSPEGLSSRMTTRNMRRIYATVWRMTPFMEKKDAPGARWNVKFGQPNTLRNTDTSQTWHHVFQGVDQDGSPIKKARKTRSRVA</sequence>
<dbReference type="EMBL" id="CP034209">
    <property type="protein sequence ID" value="QBZ65227.1"/>
    <property type="molecule type" value="Genomic_DNA"/>
</dbReference>
<reference evidence="2 3" key="1">
    <citation type="journal article" date="2019" name="Mol. Biol. Evol.">
        <title>Blast fungal genomes show frequent chromosomal changes, gene gains and losses, and effector gene turnover.</title>
        <authorList>
            <person name="Gomez Luciano L.B."/>
            <person name="Jason Tsai I."/>
            <person name="Chuma I."/>
            <person name="Tosa Y."/>
            <person name="Chen Y.H."/>
            <person name="Li J.Y."/>
            <person name="Li M.Y."/>
            <person name="Jade Lu M.Y."/>
            <person name="Nakayashiki H."/>
            <person name="Li W.H."/>
        </authorList>
    </citation>
    <scope>NUCLEOTIDE SEQUENCE [LARGE SCALE GENOMIC DNA]</scope>
    <source>
        <strain evidence="2">MZ5-1-6</strain>
    </source>
</reference>
<dbReference type="VEuPathDB" id="FungiDB:M_BR32_EuGene_00109191"/>
<dbReference type="AlphaFoldDB" id="A0A4P7NS18"/>
<feature type="domain" description="LYR motif-containing protein Cup1-like N-terminal" evidence="1">
    <location>
        <begin position="14"/>
        <end position="94"/>
    </location>
</feature>
<organism evidence="2 3">
    <name type="scientific">Pyricularia oryzae</name>
    <name type="common">Rice blast fungus</name>
    <name type="synonym">Magnaporthe oryzae</name>
    <dbReference type="NCBI Taxonomy" id="318829"/>
    <lineage>
        <taxon>Eukaryota</taxon>
        <taxon>Fungi</taxon>
        <taxon>Dikarya</taxon>
        <taxon>Ascomycota</taxon>
        <taxon>Pezizomycotina</taxon>
        <taxon>Sordariomycetes</taxon>
        <taxon>Sordariomycetidae</taxon>
        <taxon>Magnaporthales</taxon>
        <taxon>Pyriculariaceae</taxon>
        <taxon>Pyricularia</taxon>
    </lineage>
</organism>
<dbReference type="Proteomes" id="UP000294847">
    <property type="component" value="Chromosome 6"/>
</dbReference>
<proteinExistence type="predicted"/>
<name>A0A4P7NS18_PYROR</name>
<gene>
    <name evidence="2" type="ORF">PoMZ_06934</name>
</gene>
<dbReference type="Pfam" id="PF20263">
    <property type="entry name" value="LYRM2-like"/>
    <property type="match status" value="1"/>
</dbReference>
<dbReference type="CDD" id="cd20273">
    <property type="entry name" value="Complex1_LYR_unchar"/>
    <property type="match status" value="1"/>
</dbReference>
<accession>A0A4P7NS18</accession>
<protein>
    <recommendedName>
        <fullName evidence="1">LYR motif-containing protein Cup1-like N-terminal domain-containing protein</fullName>
    </recommendedName>
</protein>
<evidence type="ECO:0000313" key="3">
    <source>
        <dbReference type="Proteomes" id="UP000294847"/>
    </source>
</evidence>
<dbReference type="InterPro" id="IPR046896">
    <property type="entry name" value="Cup1-like_N"/>
</dbReference>